<dbReference type="RefSeq" id="WP_090403670.1">
    <property type="nucleotide sequence ID" value="NZ_FNKM01000002.1"/>
</dbReference>
<dbReference type="InterPro" id="IPR011335">
    <property type="entry name" value="Restrct_endonuc-II-like"/>
</dbReference>
<dbReference type="GO" id="GO:0009307">
    <property type="term" value="P:DNA restriction-modification system"/>
    <property type="evidence" value="ECO:0007669"/>
    <property type="project" value="InterPro"/>
</dbReference>
<keyword evidence="3" id="KW-0255">Endonuclease</keyword>
<keyword evidence="4" id="KW-1185">Reference proteome</keyword>
<dbReference type="GO" id="GO:0003677">
    <property type="term" value="F:DNA binding"/>
    <property type="evidence" value="ECO:0007669"/>
    <property type="project" value="InterPro"/>
</dbReference>
<reference evidence="2 4" key="1">
    <citation type="submission" date="2016-10" db="EMBL/GenBank/DDBJ databases">
        <authorList>
            <person name="Varghese N."/>
            <person name="Submissions S."/>
        </authorList>
    </citation>
    <scope>NUCLEOTIDE SEQUENCE [LARGE SCALE GENOMIC DNA]</scope>
    <source>
        <strain evidence="2 4">BS2976</strain>
    </source>
</reference>
<reference evidence="3 5" key="2">
    <citation type="submission" date="2019-06" db="EMBL/GenBank/DDBJ databases">
        <title>Pseudomonas bimorpha sp. nov. isolated from bovine raw milk and skim milk concentrate.</title>
        <authorList>
            <person name="Hofmann K."/>
            <person name="Huptas C."/>
            <person name="Doll E."/>
            <person name="Scherer S."/>
            <person name="Wenning M."/>
        </authorList>
    </citation>
    <scope>NUCLEOTIDE SEQUENCE [LARGE SCALE GENOMIC DNA]</scope>
    <source>
        <strain evidence="3 5">DSM 17515</strain>
    </source>
</reference>
<keyword evidence="3" id="KW-0540">Nuclease</keyword>
<sequence length="177" mass="19329">MALIDHVYIADKLVAGDAGNTAEKGAALEEVVAETLCQLEGVGVIKRNILDNAGSLEIDILLYNHRLRDGLPFLPTHLIIECKNWQAPVNSATLTVFTGKLRKFRVDFGILVAANGITGDAQDRTAAHAHLRSVYDRDGLAVIVITRAEIEALRDTEDLGLLMREKYGDCIMGADQF</sequence>
<protein>
    <submittedName>
        <fullName evidence="3">Restriction endonuclease</fullName>
    </submittedName>
</protein>
<comment type="caution">
    <text evidence="3">The sequence shown here is derived from an EMBL/GenBank/DDBJ whole genome shotgun (WGS) entry which is preliminary data.</text>
</comment>
<evidence type="ECO:0000313" key="4">
    <source>
        <dbReference type="Proteomes" id="UP000198740"/>
    </source>
</evidence>
<dbReference type="SUPFAM" id="SSF52980">
    <property type="entry name" value="Restriction endonuclease-like"/>
    <property type="match status" value="1"/>
</dbReference>
<proteinExistence type="predicted"/>
<keyword evidence="3" id="KW-0378">Hydrolase</keyword>
<accession>A0A1H1GYP6</accession>
<dbReference type="Pfam" id="PF04471">
    <property type="entry name" value="Mrr_cat"/>
    <property type="match status" value="1"/>
</dbReference>
<evidence type="ECO:0000313" key="3">
    <source>
        <dbReference type="EMBL" id="TWR53724.1"/>
    </source>
</evidence>
<evidence type="ECO:0000259" key="1">
    <source>
        <dbReference type="Pfam" id="PF04471"/>
    </source>
</evidence>
<dbReference type="Proteomes" id="UP000198740">
    <property type="component" value="Unassembled WGS sequence"/>
</dbReference>
<name>A0A1H1GYP6_9PSED</name>
<dbReference type="InterPro" id="IPR007560">
    <property type="entry name" value="Restrct_endonuc_IV_Mrr"/>
</dbReference>
<evidence type="ECO:0000313" key="2">
    <source>
        <dbReference type="EMBL" id="SDR18223.1"/>
    </source>
</evidence>
<organism evidence="3 5">
    <name type="scientific">Pseudomonas grimontii</name>
    <dbReference type="NCBI Taxonomy" id="129847"/>
    <lineage>
        <taxon>Bacteria</taxon>
        <taxon>Pseudomonadati</taxon>
        <taxon>Pseudomonadota</taxon>
        <taxon>Gammaproteobacteria</taxon>
        <taxon>Pseudomonadales</taxon>
        <taxon>Pseudomonadaceae</taxon>
        <taxon>Pseudomonas</taxon>
    </lineage>
</organism>
<evidence type="ECO:0000313" key="5">
    <source>
        <dbReference type="Proteomes" id="UP000317267"/>
    </source>
</evidence>
<dbReference type="AlphaFoldDB" id="A0A1H1GYP6"/>
<dbReference type="EMBL" id="VFES01000036">
    <property type="protein sequence ID" value="TWR53724.1"/>
    <property type="molecule type" value="Genomic_DNA"/>
</dbReference>
<dbReference type="EMBL" id="FNKM01000002">
    <property type="protein sequence ID" value="SDR18223.1"/>
    <property type="molecule type" value="Genomic_DNA"/>
</dbReference>
<dbReference type="Proteomes" id="UP000317267">
    <property type="component" value="Unassembled WGS sequence"/>
</dbReference>
<dbReference type="GO" id="GO:0004519">
    <property type="term" value="F:endonuclease activity"/>
    <property type="evidence" value="ECO:0007669"/>
    <property type="project" value="UniProtKB-KW"/>
</dbReference>
<gene>
    <name evidence="3" type="ORF">FIV39_31245</name>
    <name evidence="2" type="ORF">SAMN04490186_3833</name>
</gene>
<dbReference type="OrthoDB" id="5782056at2"/>
<feature type="domain" description="Restriction endonuclease type IV Mrr" evidence="1">
    <location>
        <begin position="25"/>
        <end position="132"/>
    </location>
</feature>